<dbReference type="Gene3D" id="2.60.120.380">
    <property type="match status" value="2"/>
</dbReference>
<reference evidence="1 2" key="1">
    <citation type="submission" date="2019-02" db="EMBL/GenBank/DDBJ databases">
        <title>Deep-cultivation of Planctomycetes and their phenomic and genomic characterization uncovers novel biology.</title>
        <authorList>
            <person name="Wiegand S."/>
            <person name="Jogler M."/>
            <person name="Boedeker C."/>
            <person name="Pinto D."/>
            <person name="Vollmers J."/>
            <person name="Rivas-Marin E."/>
            <person name="Kohn T."/>
            <person name="Peeters S.H."/>
            <person name="Heuer A."/>
            <person name="Rast P."/>
            <person name="Oberbeckmann S."/>
            <person name="Bunk B."/>
            <person name="Jeske O."/>
            <person name="Meyerdierks A."/>
            <person name="Storesund J.E."/>
            <person name="Kallscheuer N."/>
            <person name="Luecker S."/>
            <person name="Lage O.M."/>
            <person name="Pohl T."/>
            <person name="Merkel B.J."/>
            <person name="Hornburger P."/>
            <person name="Mueller R.-W."/>
            <person name="Bruemmer F."/>
            <person name="Labrenz M."/>
            <person name="Spormann A.M."/>
            <person name="Op den Camp H."/>
            <person name="Overmann J."/>
            <person name="Amann R."/>
            <person name="Jetten M.S.M."/>
            <person name="Mascher T."/>
            <person name="Medema M.H."/>
            <person name="Devos D.P."/>
            <person name="Kaster A.-K."/>
            <person name="Ovreas L."/>
            <person name="Rohde M."/>
            <person name="Galperin M.Y."/>
            <person name="Jogler C."/>
        </authorList>
    </citation>
    <scope>NUCLEOTIDE SEQUENCE [LARGE SCALE GENOMIC DNA]</scope>
    <source>
        <strain evidence="1 2">Pla110</strain>
    </source>
</reference>
<dbReference type="OrthoDB" id="252653at2"/>
<dbReference type="SUPFAM" id="SSF89260">
    <property type="entry name" value="Collagen-binding domain"/>
    <property type="match status" value="2"/>
</dbReference>
<dbReference type="EMBL" id="CP036281">
    <property type="protein sequence ID" value="QDU82434.1"/>
    <property type="molecule type" value="Genomic_DNA"/>
</dbReference>
<evidence type="ECO:0000313" key="1">
    <source>
        <dbReference type="EMBL" id="QDU82434.1"/>
    </source>
</evidence>
<keyword evidence="2" id="KW-1185">Reference proteome</keyword>
<dbReference type="RefSeq" id="WP_144998647.1">
    <property type="nucleotide sequence ID" value="NZ_CP036281.1"/>
</dbReference>
<evidence type="ECO:0000313" key="2">
    <source>
        <dbReference type="Proteomes" id="UP000317178"/>
    </source>
</evidence>
<dbReference type="KEGG" id="plon:Pla110_41900"/>
<proteinExistence type="predicted"/>
<organism evidence="1 2">
    <name type="scientific">Polystyrenella longa</name>
    <dbReference type="NCBI Taxonomy" id="2528007"/>
    <lineage>
        <taxon>Bacteria</taxon>
        <taxon>Pseudomonadati</taxon>
        <taxon>Planctomycetota</taxon>
        <taxon>Planctomycetia</taxon>
        <taxon>Planctomycetales</taxon>
        <taxon>Planctomycetaceae</taxon>
        <taxon>Polystyrenella</taxon>
    </lineage>
</organism>
<accession>A0A518CTC6</accession>
<name>A0A518CTC6_9PLAN</name>
<sequence>MHRFFRYSRQFKTSLSARFSKGTAKRRGLRQSHQCSSLDQLESRLLLSAGTVDPPAYQETFNDGLAQDFETQGSPSWSVNSGAYTVDTSGGLGWGISTVDFRGFLPVNYEMSAQVTSVFKSGSWLDGFLVFDTESANNFKYAGFYAGQNQWVVGEIVDGKEHRLAEVDWDSSGRDIQTNTSYTIHLSITGNRLELTVNGEAILATTFENSSQLNQGYVGLATRNGITRFDNFTVSDEVLSGRSFIPVRESFEDGFANNFTPTSPEFWSVVNTGTDSVYQSISSPSQPLSTSLIEISGTLSENFVLSASIKSLYNPSGAYDGFLIFDYETETNFKYAGFLAGQNQWVIGHFRGGFGSRIAEVDWDNSGKTIDINREYKLDVIVTGNQVKLRVDDDQVLFGSFLSESVLNQGRVGVMGYNARTEFDKVSVSAISDAGDEVETASDLGVLGDSIVIDDSLGEGSFGQADLVDIYRLELVIASNLHMHLRLNTASNPIPVIYARIYEDFNHNGALESFELAGTLNSQITSSIDEALPAGQYFIEVYIVATTDELNYSLYLSQDPLFFSIPDPGASIVSAYDFGVLDLAVQADNMLWGLDAVDTYSFELSSPSNVSISISETQTAIYARLYEDFNQNGVLDNSELAFNGQIYTGGGGGIGGLSGLIEEHLPKGRYFLQILSSTNFASHTNVNTTYLLAVSQTPVVVLPTDPGSTTGTARNLGTISSPVDVGDLIWGTDASDYYRFHISSSTQVTVSLYDMSEAVDGIIYKDVNGNGVLEYAERVGFPFLGTIDPGASRSFNADVGVYFIVLTSGSLYGNPYYHLNVSQNLASTIPLLSDSLFSEEELFDLI</sequence>
<dbReference type="Gene3D" id="2.60.120.560">
    <property type="entry name" value="Exo-inulinase, domain 1"/>
    <property type="match status" value="2"/>
</dbReference>
<dbReference type="Proteomes" id="UP000317178">
    <property type="component" value="Chromosome"/>
</dbReference>
<gene>
    <name evidence="1" type="ORF">Pla110_41900</name>
</gene>
<protein>
    <submittedName>
        <fullName evidence="1">Uncharacterized protein</fullName>
    </submittedName>
</protein>
<dbReference type="AlphaFoldDB" id="A0A518CTC6"/>